<sequence>MAKQTHAVEDILDRLKQQGRDAQQVTVDDVISALGNRGHGPFLFVPALIEISPIGGIPGVPTLLALIISIFAVQLVLRRDDLWLPGVLRRRSVPGDKLRAAAEKMEGVGDWLDRWFHGRWTRLTGARATRLAGVAVLVLCLTVPPLELVPFASTAPMAAIVAIGLALTLRDGLLMALGLALALAALGVGGWFALGGG</sequence>
<dbReference type="PANTHER" id="PTHR41795:SF1">
    <property type="entry name" value="EXOPOLYSACCHARIDE SYNTHESIS PROTEIN"/>
    <property type="match status" value="1"/>
</dbReference>
<keyword evidence="3" id="KW-1185">Reference proteome</keyword>
<keyword evidence="1" id="KW-1133">Transmembrane helix</keyword>
<name>A0A1G7GVN8_9RHOB</name>
<feature type="transmembrane region" description="Helical" evidence="1">
    <location>
        <begin position="176"/>
        <end position="194"/>
    </location>
</feature>
<proteinExistence type="predicted"/>
<dbReference type="PIRSF" id="PIRSF033239">
    <property type="entry name" value="ExoD"/>
    <property type="match status" value="1"/>
</dbReference>
<dbReference type="AlphaFoldDB" id="A0A1G7GVN8"/>
<dbReference type="STRING" id="521013.SAMN04488567_2948"/>
<gene>
    <name evidence="2" type="ORF">SAMN04488567_2948</name>
</gene>
<feature type="transmembrane region" description="Helical" evidence="1">
    <location>
        <begin position="54"/>
        <end position="77"/>
    </location>
</feature>
<reference evidence="3" key="1">
    <citation type="submission" date="2016-10" db="EMBL/GenBank/DDBJ databases">
        <authorList>
            <person name="Varghese N."/>
            <person name="Submissions S."/>
        </authorList>
    </citation>
    <scope>NUCLEOTIDE SEQUENCE [LARGE SCALE GENOMIC DNA]</scope>
    <source>
        <strain evidence="3">DSM 21424</strain>
    </source>
</reference>
<dbReference type="RefSeq" id="WP_090113240.1">
    <property type="nucleotide sequence ID" value="NZ_FNAT01000005.1"/>
</dbReference>
<dbReference type="EMBL" id="FNAT01000005">
    <property type="protein sequence ID" value="SDE92212.1"/>
    <property type="molecule type" value="Genomic_DNA"/>
</dbReference>
<organism evidence="2 3">
    <name type="scientific">Limimaricola pyoseonensis</name>
    <dbReference type="NCBI Taxonomy" id="521013"/>
    <lineage>
        <taxon>Bacteria</taxon>
        <taxon>Pseudomonadati</taxon>
        <taxon>Pseudomonadota</taxon>
        <taxon>Alphaproteobacteria</taxon>
        <taxon>Rhodobacterales</taxon>
        <taxon>Paracoccaceae</taxon>
        <taxon>Limimaricola</taxon>
    </lineage>
</organism>
<dbReference type="InterPro" id="IPR010331">
    <property type="entry name" value="ExoD"/>
</dbReference>
<dbReference type="Pfam" id="PF06055">
    <property type="entry name" value="ExoD"/>
    <property type="match status" value="1"/>
</dbReference>
<keyword evidence="1" id="KW-0472">Membrane</keyword>
<accession>A0A1G7GVN8</accession>
<keyword evidence="1" id="KW-0812">Transmembrane</keyword>
<dbReference type="Proteomes" id="UP000198922">
    <property type="component" value="Unassembled WGS sequence"/>
</dbReference>
<protein>
    <submittedName>
        <fullName evidence="2">Uncharacterized conserved protein</fullName>
    </submittedName>
</protein>
<evidence type="ECO:0000256" key="1">
    <source>
        <dbReference type="SAM" id="Phobius"/>
    </source>
</evidence>
<evidence type="ECO:0000313" key="3">
    <source>
        <dbReference type="Proteomes" id="UP000198922"/>
    </source>
</evidence>
<dbReference type="OrthoDB" id="7949130at2"/>
<feature type="transmembrane region" description="Helical" evidence="1">
    <location>
        <begin position="128"/>
        <end position="145"/>
    </location>
</feature>
<evidence type="ECO:0000313" key="2">
    <source>
        <dbReference type="EMBL" id="SDE92212.1"/>
    </source>
</evidence>
<dbReference type="PANTHER" id="PTHR41795">
    <property type="entry name" value="EXOPOLYSACCHARIDE SYNTHESIS PROTEIN"/>
    <property type="match status" value="1"/>
</dbReference>